<dbReference type="PANTHER" id="PTHR34153:SF2">
    <property type="entry name" value="SI:CH211-262H13.3-RELATED"/>
    <property type="match status" value="1"/>
</dbReference>
<proteinExistence type="predicted"/>
<gene>
    <name evidence="3" type="ORF">AMEX_G10842</name>
</gene>
<reference evidence="3 4" key="1">
    <citation type="submission" date="2021-07" db="EMBL/GenBank/DDBJ databases">
        <authorList>
            <person name="Imarazene B."/>
            <person name="Zahm M."/>
            <person name="Klopp C."/>
            <person name="Cabau C."/>
            <person name="Beille S."/>
            <person name="Jouanno E."/>
            <person name="Castinel A."/>
            <person name="Lluch J."/>
            <person name="Gil L."/>
            <person name="Kuchtly C."/>
            <person name="Lopez Roques C."/>
            <person name="Donnadieu C."/>
            <person name="Parrinello H."/>
            <person name="Journot L."/>
            <person name="Du K."/>
            <person name="Schartl M."/>
            <person name="Retaux S."/>
            <person name="Guiguen Y."/>
        </authorList>
    </citation>
    <scope>NUCLEOTIDE SEQUENCE [LARGE SCALE GENOMIC DNA]</scope>
    <source>
        <strain evidence="3">Pach_M1</strain>
        <tissue evidence="3">Testis</tissue>
    </source>
</reference>
<feature type="domain" description="DUF4806" evidence="2">
    <location>
        <begin position="144"/>
        <end position="218"/>
    </location>
</feature>
<evidence type="ECO:0000256" key="1">
    <source>
        <dbReference type="SAM" id="MobiDB-lite"/>
    </source>
</evidence>
<dbReference type="AlphaFoldDB" id="A0A8T2LTC6"/>
<dbReference type="Pfam" id="PF16064">
    <property type="entry name" value="DUF4806"/>
    <property type="match status" value="1"/>
</dbReference>
<protein>
    <recommendedName>
        <fullName evidence="2">DUF4806 domain-containing protein</fullName>
    </recommendedName>
</protein>
<accession>A0A8T2LTC6</accession>
<organism evidence="3 4">
    <name type="scientific">Astyanax mexicanus</name>
    <name type="common">Blind cave fish</name>
    <name type="synonym">Astyanax fasciatus mexicanus</name>
    <dbReference type="NCBI Taxonomy" id="7994"/>
    <lineage>
        <taxon>Eukaryota</taxon>
        <taxon>Metazoa</taxon>
        <taxon>Chordata</taxon>
        <taxon>Craniata</taxon>
        <taxon>Vertebrata</taxon>
        <taxon>Euteleostomi</taxon>
        <taxon>Actinopterygii</taxon>
        <taxon>Neopterygii</taxon>
        <taxon>Teleostei</taxon>
        <taxon>Ostariophysi</taxon>
        <taxon>Characiformes</taxon>
        <taxon>Characoidei</taxon>
        <taxon>Acestrorhamphidae</taxon>
        <taxon>Acestrorhamphinae</taxon>
        <taxon>Astyanax</taxon>
    </lineage>
</organism>
<dbReference type="Proteomes" id="UP000752171">
    <property type="component" value="Unassembled WGS sequence"/>
</dbReference>
<comment type="caution">
    <text evidence="3">The sequence shown here is derived from an EMBL/GenBank/DDBJ whole genome shotgun (WGS) entry which is preliminary data.</text>
</comment>
<evidence type="ECO:0000259" key="2">
    <source>
        <dbReference type="Pfam" id="PF16064"/>
    </source>
</evidence>
<sequence>MSNQSTWAESFQGPGHAQGVLPPISAPTVKETLQCPRSNQSTWVESSHRTGHGQGVLPHVSAPTVKETLQWPRSNQSTWAESSQGTGHAQGVLPHVSAVDRTVLEALREIDLKIGYLTSLESFIGGRRILPPQQLAGEEEVNFIPLNSIEDLENMEERLQNNELRQRMISMLSLSGGASMQKTIWRIASKLLTADLAKNLNWCGRGNKRGLKKTLFGQMIIGAAMKTPILPAPTEADAEKCLKRLPGWHQGGVNIYFWL</sequence>
<evidence type="ECO:0000313" key="3">
    <source>
        <dbReference type="EMBL" id="KAG9274037.1"/>
    </source>
</evidence>
<dbReference type="EMBL" id="JAICCE010000008">
    <property type="protein sequence ID" value="KAG9274037.1"/>
    <property type="molecule type" value="Genomic_DNA"/>
</dbReference>
<dbReference type="PANTHER" id="PTHR34153">
    <property type="entry name" value="SI:CH211-262H13.3-RELATED-RELATED"/>
    <property type="match status" value="1"/>
</dbReference>
<evidence type="ECO:0000313" key="4">
    <source>
        <dbReference type="Proteomes" id="UP000752171"/>
    </source>
</evidence>
<feature type="region of interest" description="Disordered" evidence="1">
    <location>
        <begin position="1"/>
        <end position="59"/>
    </location>
</feature>
<feature type="compositionally biased region" description="Polar residues" evidence="1">
    <location>
        <begin position="35"/>
        <end position="45"/>
    </location>
</feature>
<dbReference type="InterPro" id="IPR032071">
    <property type="entry name" value="DUF4806"/>
</dbReference>
<name>A0A8T2LTC6_ASTMX</name>